<organism evidence="2 3">
    <name type="scientific">Mytilus edulis</name>
    <name type="common">Blue mussel</name>
    <dbReference type="NCBI Taxonomy" id="6550"/>
    <lineage>
        <taxon>Eukaryota</taxon>
        <taxon>Metazoa</taxon>
        <taxon>Spiralia</taxon>
        <taxon>Lophotrochozoa</taxon>
        <taxon>Mollusca</taxon>
        <taxon>Bivalvia</taxon>
        <taxon>Autobranchia</taxon>
        <taxon>Pteriomorphia</taxon>
        <taxon>Mytilida</taxon>
        <taxon>Mytiloidea</taxon>
        <taxon>Mytilidae</taxon>
        <taxon>Mytilinae</taxon>
        <taxon>Mytilus</taxon>
    </lineage>
</organism>
<dbReference type="Proteomes" id="UP000683360">
    <property type="component" value="Unassembled WGS sequence"/>
</dbReference>
<dbReference type="EMBL" id="CAJPWZ010000568">
    <property type="protein sequence ID" value="CAG2196728.1"/>
    <property type="molecule type" value="Genomic_DNA"/>
</dbReference>
<proteinExistence type="predicted"/>
<dbReference type="OrthoDB" id="6157757at2759"/>
<gene>
    <name evidence="2" type="ORF">MEDL_11592</name>
</gene>
<accession>A0A8S3QPG7</accession>
<name>A0A8S3QPG7_MYTED</name>
<keyword evidence="3" id="KW-1185">Reference proteome</keyword>
<evidence type="ECO:0000256" key="1">
    <source>
        <dbReference type="SAM" id="MobiDB-lite"/>
    </source>
</evidence>
<reference evidence="2" key="1">
    <citation type="submission" date="2021-03" db="EMBL/GenBank/DDBJ databases">
        <authorList>
            <person name="Bekaert M."/>
        </authorList>
    </citation>
    <scope>NUCLEOTIDE SEQUENCE</scope>
</reference>
<evidence type="ECO:0000313" key="3">
    <source>
        <dbReference type="Proteomes" id="UP000683360"/>
    </source>
</evidence>
<comment type="caution">
    <text evidence="2">The sequence shown here is derived from an EMBL/GenBank/DDBJ whole genome shotgun (WGS) entry which is preliminary data.</text>
</comment>
<evidence type="ECO:0000313" key="2">
    <source>
        <dbReference type="EMBL" id="CAG2196728.1"/>
    </source>
</evidence>
<dbReference type="AlphaFoldDB" id="A0A8S3QPG7"/>
<feature type="region of interest" description="Disordered" evidence="1">
    <location>
        <begin position="111"/>
        <end position="132"/>
    </location>
</feature>
<protein>
    <submittedName>
        <fullName evidence="2">Uncharacterized protein</fullName>
    </submittedName>
</protein>
<sequence>MLIHNRYLQINAASSDLAKAHAETIPAFLQNKPKNVVQFCFKRWREAEEINHSNVDEISSGVYFQTHQDKVYEVNTNANHVCLPPSSLRNGNLFLDNPFIGLDIGPSNNCLSAQPENATEEHSNKSHPHETQQINISAIKRQRNLVGSAFRQLTDIAYHCQDMDVLRKISTQLEVKSTDLEI</sequence>
<feature type="compositionally biased region" description="Basic and acidic residues" evidence="1">
    <location>
        <begin position="119"/>
        <end position="130"/>
    </location>
</feature>